<keyword evidence="2" id="KW-0732">Signal</keyword>
<gene>
    <name evidence="3" type="ORF">TTHERM_01499940</name>
</gene>
<accession>Q228T3</accession>
<evidence type="ECO:0000256" key="2">
    <source>
        <dbReference type="SAM" id="SignalP"/>
    </source>
</evidence>
<dbReference type="EMBL" id="GG662744">
    <property type="protein sequence ID" value="EAR81802.1"/>
    <property type="molecule type" value="Genomic_DNA"/>
</dbReference>
<dbReference type="KEGG" id="tet:TTHERM_01499940"/>
<proteinExistence type="predicted"/>
<evidence type="ECO:0000256" key="1">
    <source>
        <dbReference type="SAM" id="Coils"/>
    </source>
</evidence>
<dbReference type="InParanoid" id="Q228T3"/>
<keyword evidence="4" id="KW-1185">Reference proteome</keyword>
<feature type="chain" id="PRO_5004200932" description="Transmembrane protein" evidence="2">
    <location>
        <begin position="18"/>
        <end position="155"/>
    </location>
</feature>
<dbReference type="AlphaFoldDB" id="Q228T3"/>
<sequence>METKLMFFLIYSLVGFCIFLDYQKLNRSDGVYQDECELDDLKENEQHEANRIAKQQNVLEILEREKTNGGQCFLDAIAEVKKYTDYNYHQFYEYQLFCLFLRCGIEEDIPSAELFSSCIETHCYFDYGTLSGYYQELNQNIKKCLLSQHKPKNFK</sequence>
<organism evidence="3 4">
    <name type="scientific">Tetrahymena thermophila (strain SB210)</name>
    <dbReference type="NCBI Taxonomy" id="312017"/>
    <lineage>
        <taxon>Eukaryota</taxon>
        <taxon>Sar</taxon>
        <taxon>Alveolata</taxon>
        <taxon>Ciliophora</taxon>
        <taxon>Intramacronucleata</taxon>
        <taxon>Oligohymenophorea</taxon>
        <taxon>Hymenostomatida</taxon>
        <taxon>Tetrahymenina</taxon>
        <taxon>Tetrahymenidae</taxon>
        <taxon>Tetrahymena</taxon>
    </lineage>
</organism>
<evidence type="ECO:0000313" key="4">
    <source>
        <dbReference type="Proteomes" id="UP000009168"/>
    </source>
</evidence>
<dbReference type="HOGENOM" id="CLU_132955_0_0_1"/>
<protein>
    <recommendedName>
        <fullName evidence="5">Transmembrane protein</fullName>
    </recommendedName>
</protein>
<evidence type="ECO:0000313" key="3">
    <source>
        <dbReference type="EMBL" id="EAR81802.1"/>
    </source>
</evidence>
<dbReference type="GeneID" id="7844465"/>
<keyword evidence="1" id="KW-0175">Coiled coil</keyword>
<name>Q228T3_TETTS</name>
<feature type="signal peptide" evidence="2">
    <location>
        <begin position="1"/>
        <end position="17"/>
    </location>
</feature>
<dbReference type="Proteomes" id="UP000009168">
    <property type="component" value="Unassembled WGS sequence"/>
</dbReference>
<feature type="coiled-coil region" evidence="1">
    <location>
        <begin position="38"/>
        <end position="65"/>
    </location>
</feature>
<reference evidence="4" key="1">
    <citation type="journal article" date="2006" name="PLoS Biol.">
        <title>Macronuclear genome sequence of the ciliate Tetrahymena thermophila, a model eukaryote.</title>
        <authorList>
            <person name="Eisen J.A."/>
            <person name="Coyne R.S."/>
            <person name="Wu M."/>
            <person name="Wu D."/>
            <person name="Thiagarajan M."/>
            <person name="Wortman J.R."/>
            <person name="Badger J.H."/>
            <person name="Ren Q."/>
            <person name="Amedeo P."/>
            <person name="Jones K.M."/>
            <person name="Tallon L.J."/>
            <person name="Delcher A.L."/>
            <person name="Salzberg S.L."/>
            <person name="Silva J.C."/>
            <person name="Haas B.J."/>
            <person name="Majoros W.H."/>
            <person name="Farzad M."/>
            <person name="Carlton J.M."/>
            <person name="Smith R.K. Jr."/>
            <person name="Garg J."/>
            <person name="Pearlman R.E."/>
            <person name="Karrer K.M."/>
            <person name="Sun L."/>
            <person name="Manning G."/>
            <person name="Elde N.C."/>
            <person name="Turkewitz A.P."/>
            <person name="Asai D.J."/>
            <person name="Wilkes D.E."/>
            <person name="Wang Y."/>
            <person name="Cai H."/>
            <person name="Collins K."/>
            <person name="Stewart B.A."/>
            <person name="Lee S.R."/>
            <person name="Wilamowska K."/>
            <person name="Weinberg Z."/>
            <person name="Ruzzo W.L."/>
            <person name="Wloga D."/>
            <person name="Gaertig J."/>
            <person name="Frankel J."/>
            <person name="Tsao C.-C."/>
            <person name="Gorovsky M.A."/>
            <person name="Keeling P.J."/>
            <person name="Waller R.F."/>
            <person name="Patron N.J."/>
            <person name="Cherry J.M."/>
            <person name="Stover N.A."/>
            <person name="Krieger C.J."/>
            <person name="del Toro C."/>
            <person name="Ryder H.F."/>
            <person name="Williamson S.C."/>
            <person name="Barbeau R.A."/>
            <person name="Hamilton E.P."/>
            <person name="Orias E."/>
        </authorList>
    </citation>
    <scope>NUCLEOTIDE SEQUENCE [LARGE SCALE GENOMIC DNA]</scope>
    <source>
        <strain evidence="4">SB210</strain>
    </source>
</reference>
<dbReference type="RefSeq" id="XP_001029465.1">
    <property type="nucleotide sequence ID" value="XM_001029465.3"/>
</dbReference>
<evidence type="ECO:0008006" key="5">
    <source>
        <dbReference type="Google" id="ProtNLM"/>
    </source>
</evidence>